<evidence type="ECO:0000313" key="3">
    <source>
        <dbReference type="EMBL" id="KAF1944979.1"/>
    </source>
</evidence>
<dbReference type="Proteomes" id="UP000800038">
    <property type="component" value="Unassembled WGS sequence"/>
</dbReference>
<feature type="compositionally biased region" description="Acidic residues" evidence="1">
    <location>
        <begin position="99"/>
        <end position="110"/>
    </location>
</feature>
<feature type="compositionally biased region" description="Acidic residues" evidence="1">
    <location>
        <begin position="79"/>
        <end position="91"/>
    </location>
</feature>
<proteinExistence type="predicted"/>
<feature type="region of interest" description="Disordered" evidence="1">
    <location>
        <begin position="55"/>
        <end position="140"/>
    </location>
</feature>
<dbReference type="AlphaFoldDB" id="A0A6A5SZY5"/>
<protein>
    <recommendedName>
        <fullName evidence="2">F-box domain-containing protein</fullName>
    </recommendedName>
</protein>
<dbReference type="InterPro" id="IPR036047">
    <property type="entry name" value="F-box-like_dom_sf"/>
</dbReference>
<sequence>MGSFECYCALCSGPLSIGATLFGSRKGKALKKRRLRVERHKRRLAGESLLLSDVESGDDNVEMEDAPDYAAIEQQQREQEEEEVDAADSDCEYSSASESSEDTESVDSMDSDFHDIQDVNVPPPEPEPEISDNWSQTSDLHDSFDPYNTKDETESMYSFIEKQTYDPGILQPEDVKWANRNRCLAFNPSAPGVTKAYISGRGWYEDFGKFRVLKPGRDPNDTGEIFLTCFYAYESDEIASFPFHEACFEVLAKTLGYTSGRMVDKDVLYGVMATNMQDSDRRLSLDYGLVQDFREGWQCVPGEEYSLCDPSPRPGFDEELQGMLPAQLFGNPSEPIDLAHKVHSDPLSVLPYDSLLDVFDCLPTDDLKSLMKASYHVHTSTREPPFWKHMLRIRILPWFYELRTFANTAVPEGFDWKGLFLWLDALTAPEFGNQGPLMGLANRRRIWNVCQQLAPLYKERVRPLAIQNEPEDGEEARAIMKSAVSLHMPMVMYPQPQAPETISVQFIRSWAEITHRSCDLDTYWNSNVNRYESGLVGIAVRFGGQQRVFGTTEGRPGQSLHIEPNEWIKQIIVSVDKMNMFREDQDRSQARQASLPQPSKTACIVGMKVILTSGVSKTVKIDGKVERPFIVLDGMHLVGLTGQIAPNGVISRLSLLQAFRPDEEPAIRPSYTAAQQMLWTHRATSLYYNTHRSMPIYLHPYCTLHNFPPSTKRMLDPVTDMVPTDIFLWAQTPSLLPEVTAIECFQVIDARSVNMPNGTWNTPEIVGLRPGAHNQYGGRGPHVGEGGPVPSQHKDWASGSKPLRQVCQENRKAFPGSAFHALSTVCFSVDGKAGEVITEVHVDEDYRAIKLVTNKEREGYFGQKGRTNWHVKVAEEGEVLMGLATCFGSLGGWSEERRMWSHWKLSRVGVVSCKVGEQKDGDTVGKEWKKKM</sequence>
<keyword evidence="4" id="KW-1185">Reference proteome</keyword>
<name>A0A6A5SZY5_9PLEO</name>
<evidence type="ECO:0000256" key="1">
    <source>
        <dbReference type="SAM" id="MobiDB-lite"/>
    </source>
</evidence>
<gene>
    <name evidence="3" type="ORF">EJ02DRAFT_420029</name>
</gene>
<feature type="compositionally biased region" description="Acidic residues" evidence="1">
    <location>
        <begin position="55"/>
        <end position="67"/>
    </location>
</feature>
<evidence type="ECO:0000313" key="4">
    <source>
        <dbReference type="Proteomes" id="UP000800038"/>
    </source>
</evidence>
<dbReference type="PROSITE" id="PS50181">
    <property type="entry name" value="FBOX"/>
    <property type="match status" value="1"/>
</dbReference>
<dbReference type="EMBL" id="ML976013">
    <property type="protein sequence ID" value="KAF1944979.1"/>
    <property type="molecule type" value="Genomic_DNA"/>
</dbReference>
<evidence type="ECO:0000259" key="2">
    <source>
        <dbReference type="PROSITE" id="PS50181"/>
    </source>
</evidence>
<feature type="domain" description="F-box" evidence="2">
    <location>
        <begin position="344"/>
        <end position="390"/>
    </location>
</feature>
<organism evidence="3 4">
    <name type="scientific">Clathrospora elynae</name>
    <dbReference type="NCBI Taxonomy" id="706981"/>
    <lineage>
        <taxon>Eukaryota</taxon>
        <taxon>Fungi</taxon>
        <taxon>Dikarya</taxon>
        <taxon>Ascomycota</taxon>
        <taxon>Pezizomycotina</taxon>
        <taxon>Dothideomycetes</taxon>
        <taxon>Pleosporomycetidae</taxon>
        <taxon>Pleosporales</taxon>
        <taxon>Diademaceae</taxon>
        <taxon>Clathrospora</taxon>
    </lineage>
</organism>
<dbReference type="InterPro" id="IPR001810">
    <property type="entry name" value="F-box_dom"/>
</dbReference>
<reference evidence="3" key="1">
    <citation type="journal article" date="2020" name="Stud. Mycol.">
        <title>101 Dothideomycetes genomes: a test case for predicting lifestyles and emergence of pathogens.</title>
        <authorList>
            <person name="Haridas S."/>
            <person name="Albert R."/>
            <person name="Binder M."/>
            <person name="Bloem J."/>
            <person name="Labutti K."/>
            <person name="Salamov A."/>
            <person name="Andreopoulos B."/>
            <person name="Baker S."/>
            <person name="Barry K."/>
            <person name="Bills G."/>
            <person name="Bluhm B."/>
            <person name="Cannon C."/>
            <person name="Castanera R."/>
            <person name="Culley D."/>
            <person name="Daum C."/>
            <person name="Ezra D."/>
            <person name="Gonzalez J."/>
            <person name="Henrissat B."/>
            <person name="Kuo A."/>
            <person name="Liang C."/>
            <person name="Lipzen A."/>
            <person name="Lutzoni F."/>
            <person name="Magnuson J."/>
            <person name="Mondo S."/>
            <person name="Nolan M."/>
            <person name="Ohm R."/>
            <person name="Pangilinan J."/>
            <person name="Park H.-J."/>
            <person name="Ramirez L."/>
            <person name="Alfaro M."/>
            <person name="Sun H."/>
            <person name="Tritt A."/>
            <person name="Yoshinaga Y."/>
            <person name="Zwiers L.-H."/>
            <person name="Turgeon B."/>
            <person name="Goodwin S."/>
            <person name="Spatafora J."/>
            <person name="Crous P."/>
            <person name="Grigoriev I."/>
        </authorList>
    </citation>
    <scope>NUCLEOTIDE SEQUENCE</scope>
    <source>
        <strain evidence="3">CBS 161.51</strain>
    </source>
</reference>
<dbReference type="OrthoDB" id="9984533at2759"/>
<accession>A0A6A5SZY5</accession>
<dbReference type="SUPFAM" id="SSF81383">
    <property type="entry name" value="F-box domain"/>
    <property type="match status" value="1"/>
</dbReference>